<sequence length="235" mass="26889">MNQEKLNLREQAVNKFIEFVLSRFIDAERLQVRVKSNLKQLRRGELEALTIQMSNFLMQPNLRVTKFQLDIGASAVNMQNIMQRKIELLHPSEGKLTITIDREQLTNLLNKELKNLFNDEQQEIQVQKVNCDLTENGAIAFIFNWIEGEIFKTGTWITTPKIELNNHAVILVKEEFLNLEPPAEFVDRAIAKVSNILSLNDLANRGTSFNIQQIVIAAGKVTVEANATIEQFPSR</sequence>
<dbReference type="AlphaFoldDB" id="A0A1U7IU53"/>
<gene>
    <name evidence="1" type="ORF">NIES2119_01480</name>
</gene>
<dbReference type="InterPro" id="IPR021373">
    <property type="entry name" value="DUF2993"/>
</dbReference>
<evidence type="ECO:0000313" key="1">
    <source>
        <dbReference type="EMBL" id="OKH41002.1"/>
    </source>
</evidence>
<dbReference type="Proteomes" id="UP000185860">
    <property type="component" value="Unassembled WGS sequence"/>
</dbReference>
<organism evidence="1 2">
    <name type="scientific">[Phormidium ambiguum] IAM M-71</name>
    <dbReference type="NCBI Taxonomy" id="454136"/>
    <lineage>
        <taxon>Bacteria</taxon>
        <taxon>Bacillati</taxon>
        <taxon>Cyanobacteriota</taxon>
        <taxon>Cyanophyceae</taxon>
        <taxon>Oscillatoriophycideae</taxon>
        <taxon>Aerosakkonematales</taxon>
        <taxon>Aerosakkonemataceae</taxon>
        <taxon>Floridanema</taxon>
    </lineage>
</organism>
<protein>
    <recommendedName>
        <fullName evidence="3">DUF2993 domain-containing protein</fullName>
    </recommendedName>
</protein>
<reference evidence="1 2" key="1">
    <citation type="submission" date="2016-11" db="EMBL/GenBank/DDBJ databases">
        <title>Draft Genome Sequences of Nine Cyanobacterial Strains from Diverse Habitats.</title>
        <authorList>
            <person name="Zhu T."/>
            <person name="Hou S."/>
            <person name="Lu X."/>
            <person name="Hess W.R."/>
        </authorList>
    </citation>
    <scope>NUCLEOTIDE SEQUENCE [LARGE SCALE GENOMIC DNA]</scope>
    <source>
        <strain evidence="1 2">IAM M-71</strain>
    </source>
</reference>
<evidence type="ECO:0008006" key="3">
    <source>
        <dbReference type="Google" id="ProtNLM"/>
    </source>
</evidence>
<dbReference type="Pfam" id="PF11209">
    <property type="entry name" value="LmeA"/>
    <property type="match status" value="1"/>
</dbReference>
<name>A0A1U7IU53_9CYAN</name>
<evidence type="ECO:0000313" key="2">
    <source>
        <dbReference type="Proteomes" id="UP000185860"/>
    </source>
</evidence>
<comment type="caution">
    <text evidence="1">The sequence shown here is derived from an EMBL/GenBank/DDBJ whole genome shotgun (WGS) entry which is preliminary data.</text>
</comment>
<accession>A0A1U7IU53</accession>
<dbReference type="STRING" id="454136.NIES2119_01480"/>
<proteinExistence type="predicted"/>
<dbReference type="EMBL" id="MRCE01000001">
    <property type="protein sequence ID" value="OKH41002.1"/>
    <property type="molecule type" value="Genomic_DNA"/>
</dbReference>